<evidence type="ECO:0000256" key="1">
    <source>
        <dbReference type="SAM" id="MobiDB-lite"/>
    </source>
</evidence>
<dbReference type="AlphaFoldDB" id="A0AAD1W2T3"/>
<evidence type="ECO:0000313" key="2">
    <source>
        <dbReference type="EMBL" id="CAH2282455.1"/>
    </source>
</evidence>
<dbReference type="EMBL" id="OW240915">
    <property type="protein sequence ID" value="CAH2282455.1"/>
    <property type="molecule type" value="Genomic_DNA"/>
</dbReference>
<protein>
    <submittedName>
        <fullName evidence="2">Uncharacterized protein</fullName>
    </submittedName>
</protein>
<keyword evidence="3" id="KW-1185">Reference proteome</keyword>
<name>A0AAD1W2T3_PELCU</name>
<gene>
    <name evidence="2" type="ORF">PECUL_23A007649</name>
</gene>
<evidence type="ECO:0000313" key="3">
    <source>
        <dbReference type="Proteomes" id="UP001295444"/>
    </source>
</evidence>
<dbReference type="Proteomes" id="UP001295444">
    <property type="component" value="Chromosome 04"/>
</dbReference>
<reference evidence="2" key="1">
    <citation type="submission" date="2022-03" db="EMBL/GenBank/DDBJ databases">
        <authorList>
            <person name="Alioto T."/>
            <person name="Alioto T."/>
            <person name="Gomez Garrido J."/>
        </authorList>
    </citation>
    <scope>NUCLEOTIDE SEQUENCE</scope>
</reference>
<feature type="non-terminal residue" evidence="2">
    <location>
        <position position="66"/>
    </location>
</feature>
<sequence>MAPHMAGQEHTAASKQQGGGSVHTNHAPDLPARGSRRRYERRLASACPTRNTLGHSPGGHPHPEER</sequence>
<feature type="region of interest" description="Disordered" evidence="1">
    <location>
        <begin position="1"/>
        <end position="66"/>
    </location>
</feature>
<proteinExistence type="predicted"/>
<organism evidence="2 3">
    <name type="scientific">Pelobates cultripes</name>
    <name type="common">Western spadefoot toad</name>
    <dbReference type="NCBI Taxonomy" id="61616"/>
    <lineage>
        <taxon>Eukaryota</taxon>
        <taxon>Metazoa</taxon>
        <taxon>Chordata</taxon>
        <taxon>Craniata</taxon>
        <taxon>Vertebrata</taxon>
        <taxon>Euteleostomi</taxon>
        <taxon>Amphibia</taxon>
        <taxon>Batrachia</taxon>
        <taxon>Anura</taxon>
        <taxon>Pelobatoidea</taxon>
        <taxon>Pelobatidae</taxon>
        <taxon>Pelobates</taxon>
    </lineage>
</organism>
<accession>A0AAD1W2T3</accession>